<dbReference type="AlphaFoldDB" id="A0A0P1APD5"/>
<keyword evidence="2" id="KW-1185">Reference proteome</keyword>
<dbReference type="GeneID" id="36408584"/>
<reference evidence="2" key="1">
    <citation type="submission" date="2014-09" db="EMBL/GenBank/DDBJ databases">
        <authorList>
            <person name="Sharma Rahul"/>
            <person name="Thines Marco"/>
        </authorList>
    </citation>
    <scope>NUCLEOTIDE SEQUENCE [LARGE SCALE GENOMIC DNA]</scope>
</reference>
<name>A0A0P1APD5_PLAHL</name>
<dbReference type="Proteomes" id="UP000054928">
    <property type="component" value="Unassembled WGS sequence"/>
</dbReference>
<sequence>MQLQSAPCLHEKEKLSTIPTAGNPAASTRRTALFNSFHLALFESAKKKIAKLRFKKTSFGIHDGSGGHLVVSTCSYNGCRQRRLKNYKVLWTAALALQSGAD</sequence>
<accession>A0A0P1APD5</accession>
<evidence type="ECO:0000313" key="2">
    <source>
        <dbReference type="Proteomes" id="UP000054928"/>
    </source>
</evidence>
<organism evidence="1 2">
    <name type="scientific">Plasmopara halstedii</name>
    <name type="common">Downy mildew of sunflower</name>
    <dbReference type="NCBI Taxonomy" id="4781"/>
    <lineage>
        <taxon>Eukaryota</taxon>
        <taxon>Sar</taxon>
        <taxon>Stramenopiles</taxon>
        <taxon>Oomycota</taxon>
        <taxon>Peronosporomycetes</taxon>
        <taxon>Peronosporales</taxon>
        <taxon>Peronosporaceae</taxon>
        <taxon>Plasmopara</taxon>
    </lineage>
</organism>
<proteinExistence type="predicted"/>
<evidence type="ECO:0000313" key="1">
    <source>
        <dbReference type="EMBL" id="CEG43326.1"/>
    </source>
</evidence>
<dbReference type="EMBL" id="CCYD01000653">
    <property type="protein sequence ID" value="CEG43326.1"/>
    <property type="molecule type" value="Genomic_DNA"/>
</dbReference>
<protein>
    <submittedName>
        <fullName evidence="1">Uncharacterized protein</fullName>
    </submittedName>
</protein>
<dbReference type="RefSeq" id="XP_024579695.1">
    <property type="nucleotide sequence ID" value="XM_024729305.1"/>
</dbReference>